<protein>
    <submittedName>
        <fullName evidence="11">Unannotated protein</fullName>
    </submittedName>
</protein>
<dbReference type="AlphaFoldDB" id="A0A6J6JZ64"/>
<evidence type="ECO:0000313" key="11">
    <source>
        <dbReference type="EMBL" id="CAB4642717.1"/>
    </source>
</evidence>
<dbReference type="GO" id="GO:0005886">
    <property type="term" value="C:plasma membrane"/>
    <property type="evidence" value="ECO:0007669"/>
    <property type="project" value="UniProtKB-SubCell"/>
</dbReference>
<evidence type="ECO:0000256" key="5">
    <source>
        <dbReference type="ARBA" id="ARBA00023136"/>
    </source>
</evidence>
<dbReference type="EMBL" id="CAFBRU010000077">
    <property type="protein sequence ID" value="CAB5114416.1"/>
    <property type="molecule type" value="Genomic_DNA"/>
</dbReference>
<organism evidence="11">
    <name type="scientific">freshwater metagenome</name>
    <dbReference type="NCBI Taxonomy" id="449393"/>
    <lineage>
        <taxon>unclassified sequences</taxon>
        <taxon>metagenomes</taxon>
        <taxon>ecological metagenomes</taxon>
    </lineage>
</organism>
<evidence type="ECO:0000256" key="1">
    <source>
        <dbReference type="ARBA" id="ARBA00004236"/>
    </source>
</evidence>
<evidence type="ECO:0000256" key="2">
    <source>
        <dbReference type="ARBA" id="ARBA00022475"/>
    </source>
</evidence>
<evidence type="ECO:0000313" key="10">
    <source>
        <dbReference type="EMBL" id="CAB4618962.1"/>
    </source>
</evidence>
<dbReference type="EMBL" id="CAEZWC010000012">
    <property type="protein sequence ID" value="CAB4642717.1"/>
    <property type="molecule type" value="Genomic_DNA"/>
</dbReference>
<keyword evidence="3 6" id="KW-0812">Transmembrane</keyword>
<evidence type="ECO:0000313" key="12">
    <source>
        <dbReference type="EMBL" id="CAB5114416.1"/>
    </source>
</evidence>
<keyword evidence="4 6" id="KW-1133">Transmembrane helix</keyword>
<sequence>MKISNRKFFASAILISAILAGGVSFYASSSPDGLEKVAEDVGFIETAKDHSFGDFTLADYGFKGLENARLSVGFAGLIGVAATALIAMGLFRLIRKKAPNKNQ</sequence>
<feature type="domain" description="PDGLE" evidence="7">
    <location>
        <begin position="6"/>
        <end position="96"/>
    </location>
</feature>
<evidence type="ECO:0000256" key="4">
    <source>
        <dbReference type="ARBA" id="ARBA00022989"/>
    </source>
</evidence>
<keyword evidence="5 6" id="KW-0472">Membrane</keyword>
<reference evidence="11" key="1">
    <citation type="submission" date="2020-05" db="EMBL/GenBank/DDBJ databases">
        <authorList>
            <person name="Chiriac C."/>
            <person name="Salcher M."/>
            <person name="Ghai R."/>
            <person name="Kavagutti S V."/>
        </authorList>
    </citation>
    <scope>NUCLEOTIDE SEQUENCE</scope>
</reference>
<accession>A0A6J6JZ64</accession>
<dbReference type="Pfam" id="PF13190">
    <property type="entry name" value="PDGLE"/>
    <property type="match status" value="1"/>
</dbReference>
<comment type="subcellular location">
    <subcellularLocation>
        <location evidence="1">Cell membrane</location>
    </subcellularLocation>
</comment>
<name>A0A6J6JZ64_9ZZZZ</name>
<dbReference type="EMBL" id="CAEZTE010000011">
    <property type="protein sequence ID" value="CAB4557968.1"/>
    <property type="molecule type" value="Genomic_DNA"/>
</dbReference>
<evidence type="ECO:0000313" key="8">
    <source>
        <dbReference type="EMBL" id="CAB4552189.1"/>
    </source>
</evidence>
<gene>
    <name evidence="8" type="ORF">UFOPK1508_00507</name>
    <name evidence="9" type="ORF">UFOPK1599_00343</name>
    <name evidence="10" type="ORF">UFOPK1894_00821</name>
    <name evidence="11" type="ORF">UFOPK2179_00270</name>
    <name evidence="12" type="ORF">UFOPK4420_00681</name>
</gene>
<proteinExistence type="predicted"/>
<feature type="transmembrane region" description="Helical" evidence="6">
    <location>
        <begin position="72"/>
        <end position="94"/>
    </location>
</feature>
<evidence type="ECO:0000256" key="3">
    <source>
        <dbReference type="ARBA" id="ARBA00022692"/>
    </source>
</evidence>
<dbReference type="EMBL" id="CAEZSW010000045">
    <property type="protein sequence ID" value="CAB4552189.1"/>
    <property type="molecule type" value="Genomic_DNA"/>
</dbReference>
<keyword evidence="2" id="KW-1003">Cell membrane</keyword>
<evidence type="ECO:0000259" key="7">
    <source>
        <dbReference type="Pfam" id="PF13190"/>
    </source>
</evidence>
<evidence type="ECO:0000256" key="6">
    <source>
        <dbReference type="SAM" id="Phobius"/>
    </source>
</evidence>
<dbReference type="InterPro" id="IPR025937">
    <property type="entry name" value="PDGLE_dom"/>
</dbReference>
<dbReference type="EMBL" id="CAEZVA010000076">
    <property type="protein sequence ID" value="CAB4618962.1"/>
    <property type="molecule type" value="Genomic_DNA"/>
</dbReference>
<evidence type="ECO:0000313" key="9">
    <source>
        <dbReference type="EMBL" id="CAB4557968.1"/>
    </source>
</evidence>